<keyword evidence="7" id="KW-0051">Antiviral defense</keyword>
<dbReference type="Pfam" id="PF00078">
    <property type="entry name" value="RVT_1"/>
    <property type="match status" value="1"/>
</dbReference>
<feature type="non-terminal residue" evidence="11">
    <location>
        <position position="445"/>
    </location>
</feature>
<dbReference type="InterPro" id="IPR013597">
    <property type="entry name" value="Mat_intron_G2"/>
</dbReference>
<dbReference type="PRINTS" id="PR00866">
    <property type="entry name" value="RNADNAPOLMS"/>
</dbReference>
<accession>A0A3M9N0V9</accession>
<dbReference type="InterPro" id="IPR043502">
    <property type="entry name" value="DNA/RNA_pol_sf"/>
</dbReference>
<sequence length="445" mass="51178">MSETKPFSISRRLVMAGYQKVKSNRGGAGVDEVSMGEFDKGYRNHLYKLWNRMSSGSYIPPAVKLIEIPKKGGGLRPLGIPTIADRIAQSVVRGLLEPTLEPLFVKDSYGYRPGKSAKQAVERVRQLCWQQSWVIDLDIKGFFDNIPHDLLMKAVRRHCQTKWILLYIERWLTAPLQLSDGTQIARTKGVPQGSVIGPLLANLYLHYTMDKWLNIEHPQCTLVRYADDAIIMCKSQKESQTVMKSLEKRLTDCGLEMHASKTKLVFCKDSNRKSYKDYPTISFDFLGFTFRPRQAQNGRKDGSFTNFLPAVSTKAMKAMNEKMKKWGALGKTTNTLQEIAVEINPIIRGWINYYGTFYKTKMKEFMHLLNVKLEAWARRKYKRLRTGGMKTVRWLHQISVRRPKMFAHWELLNSKPTVGKSERYNGRLLRTVLTESQAAMPGFTY</sequence>
<dbReference type="InterPro" id="IPR030931">
    <property type="entry name" value="Group_II_RT_mat"/>
</dbReference>
<dbReference type="GO" id="GO:0051607">
    <property type="term" value="P:defense response to virus"/>
    <property type="evidence" value="ECO:0007669"/>
    <property type="project" value="UniProtKB-KW"/>
</dbReference>
<evidence type="ECO:0000256" key="5">
    <source>
        <dbReference type="ARBA" id="ARBA00022842"/>
    </source>
</evidence>
<dbReference type="Proteomes" id="UP000267223">
    <property type="component" value="Unassembled WGS sequence"/>
</dbReference>
<dbReference type="InterPro" id="IPR000123">
    <property type="entry name" value="Reverse_transcriptase_msDNA"/>
</dbReference>
<keyword evidence="12" id="KW-1185">Reference proteome</keyword>
<dbReference type="CDD" id="cd01651">
    <property type="entry name" value="RT_G2_intron"/>
    <property type="match status" value="1"/>
</dbReference>
<evidence type="ECO:0000256" key="2">
    <source>
        <dbReference type="ARBA" id="ARBA00022679"/>
    </source>
</evidence>
<comment type="catalytic activity">
    <reaction evidence="9">
        <text>DNA(n) + a 2'-deoxyribonucleoside 5'-triphosphate = DNA(n+1) + diphosphate</text>
        <dbReference type="Rhea" id="RHEA:22508"/>
        <dbReference type="Rhea" id="RHEA-COMP:17339"/>
        <dbReference type="Rhea" id="RHEA-COMP:17340"/>
        <dbReference type="ChEBI" id="CHEBI:33019"/>
        <dbReference type="ChEBI" id="CHEBI:61560"/>
        <dbReference type="ChEBI" id="CHEBI:173112"/>
        <dbReference type="EC" id="2.7.7.49"/>
    </reaction>
</comment>
<dbReference type="RefSeq" id="WP_123122771.1">
    <property type="nucleotide sequence ID" value="NZ_RJJR01000045.1"/>
</dbReference>
<keyword evidence="6 11" id="KW-0695">RNA-directed DNA polymerase</keyword>
<dbReference type="EC" id="2.7.7.49" evidence="1"/>
<dbReference type="GO" id="GO:0003723">
    <property type="term" value="F:RNA binding"/>
    <property type="evidence" value="ECO:0007669"/>
    <property type="project" value="InterPro"/>
</dbReference>
<evidence type="ECO:0000313" key="11">
    <source>
        <dbReference type="EMBL" id="RNI30773.1"/>
    </source>
</evidence>
<dbReference type="AlphaFoldDB" id="A0A3M9N0V9"/>
<gene>
    <name evidence="11" type="primary">ltrA</name>
    <name evidence="11" type="ORF">EFY79_21225</name>
</gene>
<dbReference type="NCBIfam" id="TIGR04416">
    <property type="entry name" value="group_II_RT_mat"/>
    <property type="match status" value="1"/>
</dbReference>
<evidence type="ECO:0000256" key="6">
    <source>
        <dbReference type="ARBA" id="ARBA00022918"/>
    </source>
</evidence>
<keyword evidence="5" id="KW-0460">Magnesium</keyword>
<dbReference type="SUPFAM" id="SSF56672">
    <property type="entry name" value="DNA/RNA polymerases"/>
    <property type="match status" value="1"/>
</dbReference>
<dbReference type="Gene3D" id="3.30.70.270">
    <property type="match status" value="1"/>
</dbReference>
<dbReference type="Gene3D" id="3.10.10.10">
    <property type="entry name" value="HIV Type 1 Reverse Transcriptase, subunit A, domain 1"/>
    <property type="match status" value="1"/>
</dbReference>
<evidence type="ECO:0000256" key="8">
    <source>
        <dbReference type="ARBA" id="ARBA00034120"/>
    </source>
</evidence>
<dbReference type="InterPro" id="IPR000477">
    <property type="entry name" value="RT_dom"/>
</dbReference>
<evidence type="ECO:0000259" key="10">
    <source>
        <dbReference type="PROSITE" id="PS50878"/>
    </source>
</evidence>
<dbReference type="GO" id="GO:0003964">
    <property type="term" value="F:RNA-directed DNA polymerase activity"/>
    <property type="evidence" value="ECO:0007669"/>
    <property type="project" value="UniProtKB-KW"/>
</dbReference>
<evidence type="ECO:0000256" key="7">
    <source>
        <dbReference type="ARBA" id="ARBA00023118"/>
    </source>
</evidence>
<comment type="similarity">
    <text evidence="8">Belongs to the bacterial reverse transcriptase family.</text>
</comment>
<evidence type="ECO:0000256" key="4">
    <source>
        <dbReference type="ARBA" id="ARBA00022723"/>
    </source>
</evidence>
<dbReference type="PANTHER" id="PTHR34047">
    <property type="entry name" value="NUCLEAR INTRON MATURASE 1, MITOCHONDRIAL-RELATED"/>
    <property type="match status" value="1"/>
</dbReference>
<feature type="domain" description="Reverse transcriptase" evidence="10">
    <location>
        <begin position="49"/>
        <end position="290"/>
    </location>
</feature>
<dbReference type="OrthoDB" id="9780724at2"/>
<evidence type="ECO:0000256" key="9">
    <source>
        <dbReference type="ARBA" id="ARBA00048173"/>
    </source>
</evidence>
<keyword evidence="3 11" id="KW-0548">Nucleotidyltransferase</keyword>
<keyword evidence="4" id="KW-0479">Metal-binding</keyword>
<keyword evidence="2 11" id="KW-0808">Transferase</keyword>
<organism evidence="11 12">
    <name type="scientific">Hanamia caeni</name>
    <dbReference type="NCBI Taxonomy" id="2294116"/>
    <lineage>
        <taxon>Bacteria</taxon>
        <taxon>Pseudomonadati</taxon>
        <taxon>Bacteroidota</taxon>
        <taxon>Chitinophagia</taxon>
        <taxon>Chitinophagales</taxon>
        <taxon>Chitinophagaceae</taxon>
        <taxon>Hanamia</taxon>
    </lineage>
</organism>
<evidence type="ECO:0000256" key="3">
    <source>
        <dbReference type="ARBA" id="ARBA00022695"/>
    </source>
</evidence>
<reference evidence="11 12" key="1">
    <citation type="submission" date="2018-11" db="EMBL/GenBank/DDBJ databases">
        <title>Draft genome sequence of Ferruginibacter sp. BO-59.</title>
        <authorList>
            <person name="Im W.T."/>
        </authorList>
    </citation>
    <scope>NUCLEOTIDE SEQUENCE [LARGE SCALE GENOMIC DNA]</scope>
    <source>
        <strain evidence="11 12">BO-59</strain>
    </source>
</reference>
<dbReference type="Pfam" id="PF08388">
    <property type="entry name" value="GIIM"/>
    <property type="match status" value="1"/>
</dbReference>
<dbReference type="InterPro" id="IPR043128">
    <property type="entry name" value="Rev_trsase/Diguanyl_cyclase"/>
</dbReference>
<evidence type="ECO:0000256" key="1">
    <source>
        <dbReference type="ARBA" id="ARBA00012493"/>
    </source>
</evidence>
<dbReference type="InterPro" id="IPR051083">
    <property type="entry name" value="GrpII_Intron_Splice-Mob/Def"/>
</dbReference>
<name>A0A3M9N0V9_9BACT</name>
<proteinExistence type="inferred from homology"/>
<dbReference type="GO" id="GO:0046872">
    <property type="term" value="F:metal ion binding"/>
    <property type="evidence" value="ECO:0007669"/>
    <property type="project" value="UniProtKB-KW"/>
</dbReference>
<dbReference type="EMBL" id="RJJR01000045">
    <property type="protein sequence ID" value="RNI30773.1"/>
    <property type="molecule type" value="Genomic_DNA"/>
</dbReference>
<dbReference type="PROSITE" id="PS50878">
    <property type="entry name" value="RT_POL"/>
    <property type="match status" value="1"/>
</dbReference>
<dbReference type="PANTHER" id="PTHR34047:SF3">
    <property type="entry name" value="BLR2052 PROTEIN"/>
    <property type="match status" value="1"/>
</dbReference>
<evidence type="ECO:0000313" key="12">
    <source>
        <dbReference type="Proteomes" id="UP000267223"/>
    </source>
</evidence>
<comment type="caution">
    <text evidence="11">The sequence shown here is derived from an EMBL/GenBank/DDBJ whole genome shotgun (WGS) entry which is preliminary data.</text>
</comment>
<protein>
    <recommendedName>
        <fullName evidence="1">RNA-directed DNA polymerase</fullName>
        <ecNumber evidence="1">2.7.7.49</ecNumber>
    </recommendedName>
</protein>